<dbReference type="InterPro" id="IPR052910">
    <property type="entry name" value="ABC-Purine-Binding"/>
</dbReference>
<dbReference type="PROSITE" id="PS51318">
    <property type="entry name" value="TAT"/>
    <property type="match status" value="1"/>
</dbReference>
<dbReference type="InterPro" id="IPR006311">
    <property type="entry name" value="TAT_signal"/>
</dbReference>
<dbReference type="Gene3D" id="3.40.50.2300">
    <property type="match status" value="2"/>
</dbReference>
<evidence type="ECO:0000259" key="3">
    <source>
        <dbReference type="Pfam" id="PF02608"/>
    </source>
</evidence>
<dbReference type="AlphaFoldDB" id="A0A5C4N451"/>
<evidence type="ECO:0000313" key="5">
    <source>
        <dbReference type="Proteomes" id="UP000305887"/>
    </source>
</evidence>
<dbReference type="PANTHER" id="PTHR43208:SF1">
    <property type="entry name" value="ABC TRANSPORTER SUBSTRATE-BINDING PROTEIN"/>
    <property type="match status" value="1"/>
</dbReference>
<dbReference type="GO" id="GO:0005886">
    <property type="term" value="C:plasma membrane"/>
    <property type="evidence" value="ECO:0007669"/>
    <property type="project" value="InterPro"/>
</dbReference>
<dbReference type="Proteomes" id="UP000305887">
    <property type="component" value="Unassembled WGS sequence"/>
</dbReference>
<feature type="region of interest" description="Disordered" evidence="2">
    <location>
        <begin position="1"/>
        <end position="23"/>
    </location>
</feature>
<dbReference type="EMBL" id="VDFU01000004">
    <property type="protein sequence ID" value="TNC51617.1"/>
    <property type="molecule type" value="Genomic_DNA"/>
</dbReference>
<dbReference type="InterPro" id="IPR028082">
    <property type="entry name" value="Peripla_BP_I"/>
</dbReference>
<evidence type="ECO:0000313" key="4">
    <source>
        <dbReference type="EMBL" id="TNC51617.1"/>
    </source>
</evidence>
<evidence type="ECO:0000256" key="1">
    <source>
        <dbReference type="ARBA" id="ARBA00022729"/>
    </source>
</evidence>
<sequence length="385" mass="40597">MKPASPPKPKPSWPKPLHDPKEPLVNTSRRRFLSSSLAAGAGLSLLPRGALAQDTLPMALITPSPVADVGWSHTLLQGAQAAAEAVGGSVSMLENIPEGPDADRIMQKAVAEGARFLIAGSFGYQNGALQIARRYPDVSVLHASGYEVAPNFSPFAARYFQGTYLMGMAAASLSKTGKLGSVSAFAIPELITSVNAFALGARAVNPDAEVSVVWVNSWFDPAKEQEAARALISQGIDVIFSNAQDTPSVISLCEEQGAYAFNLNSSMKSYAPSKYLGVVGTDWSPFFTAQAQAHLDGSFQGASHWLGMEDGVVFVADWNPDIPADAKTRIDETQARIADGSFSPFAGPLIRADGSQAVAEGGNLADDAILAMDWHVQGVVTPLPQ</sequence>
<dbReference type="Pfam" id="PF02608">
    <property type="entry name" value="Bmp"/>
    <property type="match status" value="1"/>
</dbReference>
<dbReference type="PANTHER" id="PTHR43208">
    <property type="entry name" value="ABC TRANSPORTER SUBSTRATE-BINDING PROTEIN"/>
    <property type="match status" value="1"/>
</dbReference>
<feature type="domain" description="ABC transporter substrate-binding protein PnrA-like" evidence="3">
    <location>
        <begin position="59"/>
        <end position="334"/>
    </location>
</feature>
<gene>
    <name evidence="4" type="ORF">FHG66_05515</name>
</gene>
<keyword evidence="1" id="KW-0732">Signal</keyword>
<keyword evidence="5" id="KW-1185">Reference proteome</keyword>
<dbReference type="SUPFAM" id="SSF53822">
    <property type="entry name" value="Periplasmic binding protein-like I"/>
    <property type="match status" value="1"/>
</dbReference>
<dbReference type="OrthoDB" id="9781639at2"/>
<protein>
    <submittedName>
        <fullName evidence="4">BMP family ABC transporter substrate-binding protein</fullName>
    </submittedName>
</protein>
<dbReference type="CDD" id="cd19963">
    <property type="entry name" value="PBP1_BMP-like"/>
    <property type="match status" value="1"/>
</dbReference>
<proteinExistence type="predicted"/>
<dbReference type="InterPro" id="IPR003760">
    <property type="entry name" value="PnrA-like"/>
</dbReference>
<comment type="caution">
    <text evidence="4">The sequence shown here is derived from an EMBL/GenBank/DDBJ whole genome shotgun (WGS) entry which is preliminary data.</text>
</comment>
<name>A0A5C4N451_9RHOB</name>
<reference evidence="4 5" key="1">
    <citation type="submission" date="2019-06" db="EMBL/GenBank/DDBJ databases">
        <title>YIM 131921 draft genome.</title>
        <authorList>
            <person name="Jiang L."/>
        </authorList>
    </citation>
    <scope>NUCLEOTIDE SEQUENCE [LARGE SCALE GENOMIC DNA]</scope>
    <source>
        <strain evidence="4 5">YIM 131921</strain>
    </source>
</reference>
<accession>A0A5C4N451</accession>
<organism evidence="4 5">
    <name type="scientific">Rubellimicrobium rubrum</name>
    <dbReference type="NCBI Taxonomy" id="2585369"/>
    <lineage>
        <taxon>Bacteria</taxon>
        <taxon>Pseudomonadati</taxon>
        <taxon>Pseudomonadota</taxon>
        <taxon>Alphaproteobacteria</taxon>
        <taxon>Rhodobacterales</taxon>
        <taxon>Roseobacteraceae</taxon>
        <taxon>Rubellimicrobium</taxon>
    </lineage>
</organism>
<evidence type="ECO:0000256" key="2">
    <source>
        <dbReference type="SAM" id="MobiDB-lite"/>
    </source>
</evidence>
<feature type="compositionally biased region" description="Pro residues" evidence="2">
    <location>
        <begin position="1"/>
        <end position="14"/>
    </location>
</feature>